<evidence type="ECO:0000256" key="1">
    <source>
        <dbReference type="ARBA" id="ARBA00022614"/>
    </source>
</evidence>
<name>A0A9N8EIJ5_9STRA</name>
<dbReference type="SUPFAM" id="SSF52058">
    <property type="entry name" value="L domain-like"/>
    <property type="match status" value="1"/>
</dbReference>
<evidence type="ECO:0000313" key="3">
    <source>
        <dbReference type="EMBL" id="CAB9519125.1"/>
    </source>
</evidence>
<dbReference type="PANTHER" id="PTHR48004:SF42">
    <property type="entry name" value="PROTEIN TOO MANY MOUTHS-RELATED"/>
    <property type="match status" value="1"/>
</dbReference>
<keyword evidence="4" id="KW-1185">Reference proteome</keyword>
<dbReference type="AlphaFoldDB" id="A0A9N8EIJ5"/>
<reference evidence="3" key="1">
    <citation type="submission" date="2020-06" db="EMBL/GenBank/DDBJ databases">
        <authorList>
            <consortium name="Plant Systems Biology data submission"/>
        </authorList>
    </citation>
    <scope>NUCLEOTIDE SEQUENCE</scope>
    <source>
        <strain evidence="3">D6</strain>
    </source>
</reference>
<evidence type="ECO:0000256" key="2">
    <source>
        <dbReference type="ARBA" id="ARBA00022737"/>
    </source>
</evidence>
<evidence type="ECO:0000313" key="4">
    <source>
        <dbReference type="Proteomes" id="UP001153069"/>
    </source>
</evidence>
<keyword evidence="2" id="KW-0677">Repeat</keyword>
<protein>
    <submittedName>
        <fullName evidence="3">Leucine Rich Repeat</fullName>
    </submittedName>
</protein>
<dbReference type="OrthoDB" id="660555at2759"/>
<organism evidence="3 4">
    <name type="scientific">Seminavis robusta</name>
    <dbReference type="NCBI Taxonomy" id="568900"/>
    <lineage>
        <taxon>Eukaryota</taxon>
        <taxon>Sar</taxon>
        <taxon>Stramenopiles</taxon>
        <taxon>Ochrophyta</taxon>
        <taxon>Bacillariophyta</taxon>
        <taxon>Bacillariophyceae</taxon>
        <taxon>Bacillariophycidae</taxon>
        <taxon>Naviculales</taxon>
        <taxon>Naviculaceae</taxon>
        <taxon>Seminavis</taxon>
    </lineage>
</organism>
<keyword evidence="1" id="KW-0433">Leucine-rich repeat</keyword>
<dbReference type="PANTHER" id="PTHR48004">
    <property type="entry name" value="OS01G0149700 PROTEIN"/>
    <property type="match status" value="1"/>
</dbReference>
<dbReference type="FunFam" id="3.80.10.10:FF:000041">
    <property type="entry name" value="LRR receptor-like serine/threonine-protein kinase ERECTA"/>
    <property type="match status" value="2"/>
</dbReference>
<dbReference type="Gene3D" id="3.80.10.10">
    <property type="entry name" value="Ribonuclease Inhibitor"/>
    <property type="match status" value="2"/>
</dbReference>
<gene>
    <name evidence="3" type="ORF">SEMRO_990_G228640.1</name>
</gene>
<dbReference type="InterPro" id="IPR052941">
    <property type="entry name" value="StomDev_PlantInt_Reg"/>
</dbReference>
<dbReference type="InterPro" id="IPR032675">
    <property type="entry name" value="LRR_dom_sf"/>
</dbReference>
<dbReference type="InterPro" id="IPR001611">
    <property type="entry name" value="Leu-rich_rpt"/>
</dbReference>
<proteinExistence type="predicted"/>
<sequence>MVPTTFRDAVEAPKIEIALTIVLGKDYFQQVEESGEGNDDDLAEFMLKTRQKAFDWIVNHDPMQLEYNAPNLVQRFLLVLFYFQTTRHKPWKQCNPPAGSAISGLCYEPHHLTGEMTANILGDQWLSASHECLWGGVSCETVQSVDRTVVELRQYWNHLNGPLSWEITRLPQLWILALHSNMLTGVLPPRLFPNKAGFSLECLDLYLNQFSGTIPVEWVANLLEGNGKLADLNLHRNTLTGKIPSELGLLPLKRLILTSNTLTGSIPREIFSQPSHEWLFFGGNDLTGTLPSEVGLLTNLQVLNLNYTQISGSLPSEIGLSNQVDRLILSNTNMQGTIPEELYTGLDKLQFFHLDGCNFTGTISPSLGLLTRLQELHLSKNHFHGTIPNEIEALTGLAELLVNGNDLSGTFPVPFCQNVYTDEKLSKVVADCLHNPATRAPAIQCACCTSCCDETGLCFAT</sequence>
<dbReference type="SMART" id="SM00369">
    <property type="entry name" value="LRR_TYP"/>
    <property type="match status" value="4"/>
</dbReference>
<dbReference type="Proteomes" id="UP001153069">
    <property type="component" value="Unassembled WGS sequence"/>
</dbReference>
<comment type="caution">
    <text evidence="3">The sequence shown here is derived from an EMBL/GenBank/DDBJ whole genome shotgun (WGS) entry which is preliminary data.</text>
</comment>
<dbReference type="EMBL" id="CAICTM010000988">
    <property type="protein sequence ID" value="CAB9519125.1"/>
    <property type="molecule type" value="Genomic_DNA"/>
</dbReference>
<accession>A0A9N8EIJ5</accession>
<dbReference type="InterPro" id="IPR003591">
    <property type="entry name" value="Leu-rich_rpt_typical-subtyp"/>
</dbReference>
<dbReference type="Pfam" id="PF00560">
    <property type="entry name" value="LRR_1"/>
    <property type="match status" value="4"/>
</dbReference>